<accession>A0A0A8ZRT0</accession>
<dbReference type="AlphaFoldDB" id="A0A0A8ZRT0"/>
<reference evidence="1" key="2">
    <citation type="journal article" date="2015" name="Data Brief">
        <title>Shoot transcriptome of the giant reed, Arundo donax.</title>
        <authorList>
            <person name="Barrero R.A."/>
            <person name="Guerrero F.D."/>
            <person name="Moolhuijzen P."/>
            <person name="Goolsby J.A."/>
            <person name="Tidwell J."/>
            <person name="Bellgard S.E."/>
            <person name="Bellgard M.I."/>
        </authorList>
    </citation>
    <scope>NUCLEOTIDE SEQUENCE</scope>
    <source>
        <tissue evidence="1">Shoot tissue taken approximately 20 cm above the soil surface</tissue>
    </source>
</reference>
<proteinExistence type="predicted"/>
<dbReference type="EMBL" id="GBRH01258420">
    <property type="protein sequence ID" value="JAD39475.1"/>
    <property type="molecule type" value="Transcribed_RNA"/>
</dbReference>
<evidence type="ECO:0000313" key="1">
    <source>
        <dbReference type="EMBL" id="JAD39475.1"/>
    </source>
</evidence>
<protein>
    <submittedName>
        <fullName evidence="1">Uncharacterized protein</fullName>
    </submittedName>
</protein>
<sequence>MVFPELPREETDLTLLAPEFIPPFT</sequence>
<name>A0A0A8ZRT0_ARUDO</name>
<organism evidence="1">
    <name type="scientific">Arundo donax</name>
    <name type="common">Giant reed</name>
    <name type="synonym">Donax arundinaceus</name>
    <dbReference type="NCBI Taxonomy" id="35708"/>
    <lineage>
        <taxon>Eukaryota</taxon>
        <taxon>Viridiplantae</taxon>
        <taxon>Streptophyta</taxon>
        <taxon>Embryophyta</taxon>
        <taxon>Tracheophyta</taxon>
        <taxon>Spermatophyta</taxon>
        <taxon>Magnoliopsida</taxon>
        <taxon>Liliopsida</taxon>
        <taxon>Poales</taxon>
        <taxon>Poaceae</taxon>
        <taxon>PACMAD clade</taxon>
        <taxon>Arundinoideae</taxon>
        <taxon>Arundineae</taxon>
        <taxon>Arundo</taxon>
    </lineage>
</organism>
<reference evidence="1" key="1">
    <citation type="submission" date="2014-09" db="EMBL/GenBank/DDBJ databases">
        <authorList>
            <person name="Magalhaes I.L.F."/>
            <person name="Oliveira U."/>
            <person name="Santos F.R."/>
            <person name="Vidigal T.H.D.A."/>
            <person name="Brescovit A.D."/>
            <person name="Santos A.J."/>
        </authorList>
    </citation>
    <scope>NUCLEOTIDE SEQUENCE</scope>
    <source>
        <tissue evidence="1">Shoot tissue taken approximately 20 cm above the soil surface</tissue>
    </source>
</reference>